<feature type="region of interest" description="Disordered" evidence="1">
    <location>
        <begin position="1"/>
        <end position="26"/>
    </location>
</feature>
<gene>
    <name evidence="2" type="ORF">MYCFIDRAFT_211053</name>
</gene>
<accession>M3AKL2</accession>
<dbReference type="KEGG" id="pfj:MYCFIDRAFT_211053"/>
<dbReference type="VEuPathDB" id="FungiDB:MYCFIDRAFT_211053"/>
<evidence type="ECO:0000256" key="1">
    <source>
        <dbReference type="SAM" id="MobiDB-lite"/>
    </source>
</evidence>
<sequence length="213" mass="23494">MPIAIERERSVTPIEDEASCDEHNAESLAPWDQNRVVHMVQVPHLGSKALASNELETFLKPDLATGPYRSKKSTPQTAPVFGHPTAALPYETPLHISNGPKTASQPPAFIKTPSPPPDTLARISKPPSITQTSQETTGRPTAPKIGLQGTMAHGEETYKRRKHSAKPSHSSSENFETRGFGKRFKFAMKDIFKREPAEHAELECIGGKHWTEE</sequence>
<feature type="region of interest" description="Disordered" evidence="1">
    <location>
        <begin position="112"/>
        <end position="176"/>
    </location>
</feature>
<dbReference type="GeneID" id="19337289"/>
<dbReference type="OrthoDB" id="3648438at2759"/>
<protein>
    <submittedName>
        <fullName evidence="2">Uncharacterized protein</fullName>
    </submittedName>
</protein>
<organism evidence="2 3">
    <name type="scientific">Pseudocercospora fijiensis (strain CIRAD86)</name>
    <name type="common">Black leaf streak disease fungus</name>
    <name type="synonym">Mycosphaerella fijiensis</name>
    <dbReference type="NCBI Taxonomy" id="383855"/>
    <lineage>
        <taxon>Eukaryota</taxon>
        <taxon>Fungi</taxon>
        <taxon>Dikarya</taxon>
        <taxon>Ascomycota</taxon>
        <taxon>Pezizomycotina</taxon>
        <taxon>Dothideomycetes</taxon>
        <taxon>Dothideomycetidae</taxon>
        <taxon>Mycosphaerellales</taxon>
        <taxon>Mycosphaerellaceae</taxon>
        <taxon>Pseudocercospora</taxon>
    </lineage>
</organism>
<dbReference type="HOGENOM" id="CLU_1294911_0_0_1"/>
<evidence type="ECO:0000313" key="2">
    <source>
        <dbReference type="EMBL" id="EME85121.1"/>
    </source>
</evidence>
<dbReference type="Proteomes" id="UP000016932">
    <property type="component" value="Unassembled WGS sequence"/>
</dbReference>
<feature type="compositionally biased region" description="Basic and acidic residues" evidence="1">
    <location>
        <begin position="1"/>
        <end position="10"/>
    </location>
</feature>
<feature type="compositionally biased region" description="Polar residues" evidence="1">
    <location>
        <begin position="127"/>
        <end position="139"/>
    </location>
</feature>
<dbReference type="AlphaFoldDB" id="M3AKL2"/>
<dbReference type="RefSeq" id="XP_007925600.1">
    <property type="nucleotide sequence ID" value="XM_007927409.1"/>
</dbReference>
<reference evidence="2 3" key="1">
    <citation type="journal article" date="2012" name="PLoS Pathog.">
        <title>Diverse lifestyles and strategies of plant pathogenesis encoded in the genomes of eighteen Dothideomycetes fungi.</title>
        <authorList>
            <person name="Ohm R.A."/>
            <person name="Feau N."/>
            <person name="Henrissat B."/>
            <person name="Schoch C.L."/>
            <person name="Horwitz B.A."/>
            <person name="Barry K.W."/>
            <person name="Condon B.J."/>
            <person name="Copeland A.C."/>
            <person name="Dhillon B."/>
            <person name="Glaser F."/>
            <person name="Hesse C.N."/>
            <person name="Kosti I."/>
            <person name="LaButti K."/>
            <person name="Lindquist E.A."/>
            <person name="Lucas S."/>
            <person name="Salamov A.A."/>
            <person name="Bradshaw R.E."/>
            <person name="Ciuffetti L."/>
            <person name="Hamelin R.C."/>
            <person name="Kema G.H.J."/>
            <person name="Lawrence C."/>
            <person name="Scott J.A."/>
            <person name="Spatafora J.W."/>
            <person name="Turgeon B.G."/>
            <person name="de Wit P.J.G.M."/>
            <person name="Zhong S."/>
            <person name="Goodwin S.B."/>
            <person name="Grigoriev I.V."/>
        </authorList>
    </citation>
    <scope>NUCLEOTIDE SEQUENCE [LARGE SCALE GENOMIC DNA]</scope>
    <source>
        <strain evidence="2 3">CIRAD86</strain>
    </source>
</reference>
<keyword evidence="3" id="KW-1185">Reference proteome</keyword>
<name>M3AKL2_PSEFD</name>
<evidence type="ECO:0000313" key="3">
    <source>
        <dbReference type="Proteomes" id="UP000016932"/>
    </source>
</evidence>
<dbReference type="EMBL" id="KB446557">
    <property type="protein sequence ID" value="EME85121.1"/>
    <property type="molecule type" value="Genomic_DNA"/>
</dbReference>
<proteinExistence type="predicted"/>